<dbReference type="PROSITE" id="PS50297">
    <property type="entry name" value="ANK_REP_REGION"/>
    <property type="match status" value="1"/>
</dbReference>
<dbReference type="PROSITE" id="PS50088">
    <property type="entry name" value="ANK_REPEAT"/>
    <property type="match status" value="2"/>
</dbReference>
<organism evidence="5 6">
    <name type="scientific">Ramalina farinacea</name>
    <dbReference type="NCBI Taxonomy" id="258253"/>
    <lineage>
        <taxon>Eukaryota</taxon>
        <taxon>Fungi</taxon>
        <taxon>Dikarya</taxon>
        <taxon>Ascomycota</taxon>
        <taxon>Pezizomycotina</taxon>
        <taxon>Lecanoromycetes</taxon>
        <taxon>OSLEUM clade</taxon>
        <taxon>Lecanoromycetidae</taxon>
        <taxon>Lecanorales</taxon>
        <taxon>Lecanorineae</taxon>
        <taxon>Ramalinaceae</taxon>
        <taxon>Ramalina</taxon>
    </lineage>
</organism>
<dbReference type="InterPro" id="IPR036770">
    <property type="entry name" value="Ankyrin_rpt-contain_sf"/>
</dbReference>
<sequence>MDPVSLITTVITLTGAVCKSYEQVSRVVTLVRNAPKELEAVKARADSVNTLVGNLKEVLEETSIRSVIEKDRLALKHVNALGNPLKDVERTLDEVSAKLAKQYRLSGNRKQYKVRWQYYFTASEWQQLQARMSSHLDVLSLSMQGLDILHTMRVLGDVPNVASKDPARTLREYAGSVLETMTQKERTLVSRRTPSPVLSVSSDLDSTPLPGEERRKVAKRKRRLQRDLLQAAQRGDYYDVSILLSEGVDMDWTEQNEGKTALHFAAQYGHLRVAERLLEAGADIEARSDAFGDEWITRTEKGRTPLLWAAAGRDCHRTQERMCLLLLEKGADPNARNIFARTALQEAAMSVRFHNIDPRATMDVLLKHGAHVNAYDMNSWTALTECGHYGRLDVAEFLLANGAQVDGKPGPDDPATASNPSLEGKIHETPLVVCAEWSWNEDLICLLLDKGADVEGRNKEGRTMMELATEAKRGVVLDKLASMNGFQQSERIAVINGKTGEEGNNAIGMFSEPGWFLILESVSLVINTDSRTFLQIY</sequence>
<dbReference type="EMBL" id="JAPUFD010000021">
    <property type="protein sequence ID" value="MDI1492799.1"/>
    <property type="molecule type" value="Genomic_DNA"/>
</dbReference>
<feature type="compositionally biased region" description="Low complexity" evidence="4">
    <location>
        <begin position="193"/>
        <end position="210"/>
    </location>
</feature>
<keyword evidence="1" id="KW-0677">Repeat</keyword>
<gene>
    <name evidence="5" type="primary">ASB7</name>
    <name evidence="5" type="ORF">OHK93_004582</name>
</gene>
<dbReference type="Pfam" id="PF12796">
    <property type="entry name" value="Ank_2"/>
    <property type="match status" value="1"/>
</dbReference>
<evidence type="ECO:0000256" key="1">
    <source>
        <dbReference type="ARBA" id="ARBA00022737"/>
    </source>
</evidence>
<dbReference type="AlphaFoldDB" id="A0AA43QWB9"/>
<proteinExistence type="predicted"/>
<name>A0AA43QWB9_9LECA</name>
<keyword evidence="6" id="KW-1185">Reference proteome</keyword>
<dbReference type="InterPro" id="IPR002110">
    <property type="entry name" value="Ankyrin_rpt"/>
</dbReference>
<evidence type="ECO:0000256" key="3">
    <source>
        <dbReference type="PROSITE-ProRule" id="PRU00023"/>
    </source>
</evidence>
<dbReference type="PRINTS" id="PR01415">
    <property type="entry name" value="ANKYRIN"/>
</dbReference>
<evidence type="ECO:0000313" key="5">
    <source>
        <dbReference type="EMBL" id="MDI1492799.1"/>
    </source>
</evidence>
<evidence type="ECO:0000256" key="2">
    <source>
        <dbReference type="ARBA" id="ARBA00023043"/>
    </source>
</evidence>
<dbReference type="Gene3D" id="1.25.40.20">
    <property type="entry name" value="Ankyrin repeat-containing domain"/>
    <property type="match status" value="2"/>
</dbReference>
<comment type="caution">
    <text evidence="5">The sequence shown here is derived from an EMBL/GenBank/DDBJ whole genome shotgun (WGS) entry which is preliminary data.</text>
</comment>
<feature type="repeat" description="ANK" evidence="3">
    <location>
        <begin position="257"/>
        <end position="289"/>
    </location>
</feature>
<dbReference type="SUPFAM" id="SSF48403">
    <property type="entry name" value="Ankyrin repeat"/>
    <property type="match status" value="1"/>
</dbReference>
<accession>A0AA43QWB9</accession>
<dbReference type="SMART" id="SM00248">
    <property type="entry name" value="ANK"/>
    <property type="match status" value="5"/>
</dbReference>
<dbReference type="Proteomes" id="UP001161017">
    <property type="component" value="Unassembled WGS sequence"/>
</dbReference>
<evidence type="ECO:0000313" key="6">
    <source>
        <dbReference type="Proteomes" id="UP001161017"/>
    </source>
</evidence>
<dbReference type="PANTHER" id="PTHR24171">
    <property type="entry name" value="ANKYRIN REPEAT DOMAIN-CONTAINING PROTEIN 39-RELATED"/>
    <property type="match status" value="1"/>
</dbReference>
<keyword evidence="2 3" id="KW-0040">ANK repeat</keyword>
<protein>
    <submittedName>
        <fullName evidence="5">Ankyrin repeat and SOCS box protein 7</fullName>
    </submittedName>
</protein>
<evidence type="ECO:0000256" key="4">
    <source>
        <dbReference type="SAM" id="MobiDB-lite"/>
    </source>
</evidence>
<reference evidence="5" key="1">
    <citation type="journal article" date="2023" name="Genome Biol. Evol.">
        <title>First Whole Genome Sequence and Flow Cytometry Genome Size Data for the Lichen-Forming Fungus Ramalina farinacea (Ascomycota).</title>
        <authorList>
            <person name="Llewellyn T."/>
            <person name="Mian S."/>
            <person name="Hill R."/>
            <person name="Leitch I.J."/>
            <person name="Gaya E."/>
        </authorList>
    </citation>
    <scope>NUCLEOTIDE SEQUENCE</scope>
    <source>
        <strain evidence="5">LIQ254RAFAR</strain>
    </source>
</reference>
<feature type="repeat" description="ANK" evidence="3">
    <location>
        <begin position="301"/>
        <end position="338"/>
    </location>
</feature>
<feature type="region of interest" description="Disordered" evidence="4">
    <location>
        <begin position="184"/>
        <end position="217"/>
    </location>
</feature>